<evidence type="ECO:0000313" key="2">
    <source>
        <dbReference type="Proteomes" id="UP000680866"/>
    </source>
</evidence>
<sequence length="53" mass="5503">MPWRFAGKDPNGVGVHSEFGVPTANPLWGVAVVSGRRVDRAGAVAESRGGTLL</sequence>
<dbReference type="KEGG" id="pry:Prubr_66590"/>
<reference evidence="1" key="1">
    <citation type="submission" date="2020-08" db="EMBL/GenBank/DDBJ databases">
        <title>Whole genome shotgun sequence of Polymorphospora rubra NBRC 101157.</title>
        <authorList>
            <person name="Komaki H."/>
            <person name="Tamura T."/>
        </authorList>
    </citation>
    <scope>NUCLEOTIDE SEQUENCE</scope>
    <source>
        <strain evidence="1">NBRC 101157</strain>
    </source>
</reference>
<organism evidence="1 2">
    <name type="scientific">Polymorphospora rubra</name>
    <dbReference type="NCBI Taxonomy" id="338584"/>
    <lineage>
        <taxon>Bacteria</taxon>
        <taxon>Bacillati</taxon>
        <taxon>Actinomycetota</taxon>
        <taxon>Actinomycetes</taxon>
        <taxon>Micromonosporales</taxon>
        <taxon>Micromonosporaceae</taxon>
        <taxon>Polymorphospora</taxon>
    </lineage>
</organism>
<dbReference type="EMBL" id="AP023359">
    <property type="protein sequence ID" value="BCJ69638.1"/>
    <property type="molecule type" value="Genomic_DNA"/>
</dbReference>
<name>A0A810NCP1_9ACTN</name>
<dbReference type="AlphaFoldDB" id="A0A810NCP1"/>
<proteinExistence type="predicted"/>
<dbReference type="Proteomes" id="UP000680866">
    <property type="component" value="Chromosome"/>
</dbReference>
<accession>A0A810NCP1</accession>
<evidence type="ECO:0000313" key="1">
    <source>
        <dbReference type="EMBL" id="BCJ69638.1"/>
    </source>
</evidence>
<gene>
    <name evidence="1" type="ORF">Prubr_66590</name>
</gene>
<keyword evidence="2" id="KW-1185">Reference proteome</keyword>
<protein>
    <submittedName>
        <fullName evidence="1">Uncharacterized protein</fullName>
    </submittedName>
</protein>